<dbReference type="Pfam" id="PF07729">
    <property type="entry name" value="FCD"/>
    <property type="match status" value="1"/>
</dbReference>
<keyword evidence="2" id="KW-0238">DNA-binding</keyword>
<dbReference type="InterPro" id="IPR008920">
    <property type="entry name" value="TF_FadR/GntR_C"/>
</dbReference>
<dbReference type="PANTHER" id="PTHR43537:SF24">
    <property type="entry name" value="GLUCONATE OPERON TRANSCRIPTIONAL REPRESSOR"/>
    <property type="match status" value="1"/>
</dbReference>
<sequence length="215" mass="23201">MPETSSRPSAATRAYAHTKSAILAGRFAGGSLVSEGEVATELGVSRTPVREAFLRLEAEGWMRLFPKKGALVVPVAPGEQHAVLDARLLVEEHAAAHVVAEPARAARAADGMREVLARQRTAWQAGAEAEFARLDAELHQTLVRAGGNDLLATFYLTLEERQERMTRGSLRAVPAVGSAILEEHATLADDLEHGDLEAFSAHLRAHFVTAFGEHR</sequence>
<gene>
    <name evidence="5" type="ORF">GCM10025864_32450</name>
</gene>
<dbReference type="SMART" id="SM00895">
    <property type="entry name" value="FCD"/>
    <property type="match status" value="1"/>
</dbReference>
<evidence type="ECO:0000259" key="4">
    <source>
        <dbReference type="PROSITE" id="PS50949"/>
    </source>
</evidence>
<dbReference type="InterPro" id="IPR036388">
    <property type="entry name" value="WH-like_DNA-bd_sf"/>
</dbReference>
<evidence type="ECO:0000256" key="3">
    <source>
        <dbReference type="ARBA" id="ARBA00023163"/>
    </source>
</evidence>
<dbReference type="RefSeq" id="WP_284294069.1">
    <property type="nucleotide sequence ID" value="NZ_BSUK01000001.1"/>
</dbReference>
<feature type="domain" description="HTH gntR-type" evidence="4">
    <location>
        <begin position="8"/>
        <end position="75"/>
    </location>
</feature>
<dbReference type="Proteomes" id="UP001157091">
    <property type="component" value="Unassembled WGS sequence"/>
</dbReference>
<dbReference type="EMBL" id="BSUK01000001">
    <property type="protein sequence ID" value="GMA25486.1"/>
    <property type="molecule type" value="Genomic_DNA"/>
</dbReference>
<proteinExistence type="predicted"/>
<keyword evidence="1" id="KW-0805">Transcription regulation</keyword>
<dbReference type="PRINTS" id="PR00035">
    <property type="entry name" value="HTHGNTR"/>
</dbReference>
<dbReference type="PANTHER" id="PTHR43537">
    <property type="entry name" value="TRANSCRIPTIONAL REGULATOR, GNTR FAMILY"/>
    <property type="match status" value="1"/>
</dbReference>
<keyword evidence="3" id="KW-0804">Transcription</keyword>
<dbReference type="SMART" id="SM00345">
    <property type="entry name" value="HTH_GNTR"/>
    <property type="match status" value="1"/>
</dbReference>
<evidence type="ECO:0000256" key="2">
    <source>
        <dbReference type="ARBA" id="ARBA00023125"/>
    </source>
</evidence>
<reference evidence="6" key="1">
    <citation type="journal article" date="2019" name="Int. J. Syst. Evol. Microbiol.">
        <title>The Global Catalogue of Microorganisms (GCM) 10K type strain sequencing project: providing services to taxonomists for standard genome sequencing and annotation.</title>
        <authorList>
            <consortium name="The Broad Institute Genomics Platform"/>
            <consortium name="The Broad Institute Genome Sequencing Center for Infectious Disease"/>
            <person name="Wu L."/>
            <person name="Ma J."/>
        </authorList>
    </citation>
    <scope>NUCLEOTIDE SEQUENCE [LARGE SCALE GENOMIC DNA]</scope>
    <source>
        <strain evidence="6">NBRC 106348</strain>
    </source>
</reference>
<dbReference type="Pfam" id="PF00392">
    <property type="entry name" value="GntR"/>
    <property type="match status" value="1"/>
</dbReference>
<dbReference type="InterPro" id="IPR011711">
    <property type="entry name" value="GntR_C"/>
</dbReference>
<comment type="caution">
    <text evidence="5">The sequence shown here is derived from an EMBL/GenBank/DDBJ whole genome shotgun (WGS) entry which is preliminary data.</text>
</comment>
<dbReference type="InterPro" id="IPR000524">
    <property type="entry name" value="Tscrpt_reg_HTH_GntR"/>
</dbReference>
<evidence type="ECO:0000256" key="1">
    <source>
        <dbReference type="ARBA" id="ARBA00023015"/>
    </source>
</evidence>
<organism evidence="5 6">
    <name type="scientific">Luteimicrobium album</name>
    <dbReference type="NCBI Taxonomy" id="1054550"/>
    <lineage>
        <taxon>Bacteria</taxon>
        <taxon>Bacillati</taxon>
        <taxon>Actinomycetota</taxon>
        <taxon>Actinomycetes</taxon>
        <taxon>Micrococcales</taxon>
        <taxon>Luteimicrobium</taxon>
    </lineage>
</organism>
<dbReference type="InterPro" id="IPR036390">
    <property type="entry name" value="WH_DNA-bd_sf"/>
</dbReference>
<dbReference type="SUPFAM" id="SSF46785">
    <property type="entry name" value="Winged helix' DNA-binding domain"/>
    <property type="match status" value="1"/>
</dbReference>
<evidence type="ECO:0000313" key="6">
    <source>
        <dbReference type="Proteomes" id="UP001157091"/>
    </source>
</evidence>
<dbReference type="CDD" id="cd07377">
    <property type="entry name" value="WHTH_GntR"/>
    <property type="match status" value="1"/>
</dbReference>
<dbReference type="Gene3D" id="1.10.10.10">
    <property type="entry name" value="Winged helix-like DNA-binding domain superfamily/Winged helix DNA-binding domain"/>
    <property type="match status" value="1"/>
</dbReference>
<accession>A0ABQ6I5F0</accession>
<protein>
    <submittedName>
        <fullName evidence="5">Transcriptional regulator, GntR family protein</fullName>
    </submittedName>
</protein>
<dbReference type="SUPFAM" id="SSF48008">
    <property type="entry name" value="GntR ligand-binding domain-like"/>
    <property type="match status" value="1"/>
</dbReference>
<name>A0ABQ6I5F0_9MICO</name>
<dbReference type="Gene3D" id="1.20.120.530">
    <property type="entry name" value="GntR ligand-binding domain-like"/>
    <property type="match status" value="1"/>
</dbReference>
<keyword evidence="6" id="KW-1185">Reference proteome</keyword>
<evidence type="ECO:0000313" key="5">
    <source>
        <dbReference type="EMBL" id="GMA25486.1"/>
    </source>
</evidence>
<dbReference type="PROSITE" id="PS50949">
    <property type="entry name" value="HTH_GNTR"/>
    <property type="match status" value="1"/>
</dbReference>